<feature type="compositionally biased region" description="Polar residues" evidence="1">
    <location>
        <begin position="17"/>
        <end position="27"/>
    </location>
</feature>
<keyword evidence="2" id="KW-0812">Transmembrane</keyword>
<organism evidence="3 4">
    <name type="scientific">Mortierella isabellina</name>
    <name type="common">Filamentous fungus</name>
    <name type="synonym">Umbelopsis isabellina</name>
    <dbReference type="NCBI Taxonomy" id="91625"/>
    <lineage>
        <taxon>Eukaryota</taxon>
        <taxon>Fungi</taxon>
        <taxon>Fungi incertae sedis</taxon>
        <taxon>Mucoromycota</taxon>
        <taxon>Mucoromycotina</taxon>
        <taxon>Umbelopsidomycetes</taxon>
        <taxon>Umbelopsidales</taxon>
        <taxon>Umbelopsidaceae</taxon>
        <taxon>Umbelopsis</taxon>
    </lineage>
</organism>
<evidence type="ECO:0000256" key="1">
    <source>
        <dbReference type="SAM" id="MobiDB-lite"/>
    </source>
</evidence>
<keyword evidence="2" id="KW-0472">Membrane</keyword>
<feature type="region of interest" description="Disordered" evidence="1">
    <location>
        <begin position="1"/>
        <end position="27"/>
    </location>
</feature>
<dbReference type="AlphaFoldDB" id="A0A8H7PYE4"/>
<name>A0A8H7PYE4_MORIS</name>
<proteinExistence type="predicted"/>
<dbReference type="EMBL" id="JAEPQZ010000004">
    <property type="protein sequence ID" value="KAG2182523.1"/>
    <property type="molecule type" value="Genomic_DNA"/>
</dbReference>
<sequence>MPKSSDSGYISDREIMPSTQTRNGKPASTLSLISGHAQSLALALIRFIFKNNNLPLLVNLLHHSAAARYLLAAPYTLLRRYTQQTPETVVAPVATDMLRSVGGLHLSLAALSLLTLKERNLNMERMSLVVLSIANISQLWAHATAYWRMTGRWNLRAIREVGLIELTASVISVIAYINSARKSKQIL</sequence>
<protein>
    <submittedName>
        <fullName evidence="3">Uncharacterized protein</fullName>
    </submittedName>
</protein>
<keyword evidence="4" id="KW-1185">Reference proteome</keyword>
<evidence type="ECO:0000313" key="3">
    <source>
        <dbReference type="EMBL" id="KAG2182523.1"/>
    </source>
</evidence>
<dbReference type="Proteomes" id="UP000654370">
    <property type="component" value="Unassembled WGS sequence"/>
</dbReference>
<feature type="transmembrane region" description="Helical" evidence="2">
    <location>
        <begin position="161"/>
        <end position="178"/>
    </location>
</feature>
<gene>
    <name evidence="3" type="ORF">INT43_007454</name>
</gene>
<evidence type="ECO:0000256" key="2">
    <source>
        <dbReference type="SAM" id="Phobius"/>
    </source>
</evidence>
<comment type="caution">
    <text evidence="3">The sequence shown here is derived from an EMBL/GenBank/DDBJ whole genome shotgun (WGS) entry which is preliminary data.</text>
</comment>
<dbReference type="OrthoDB" id="2277186at2759"/>
<reference evidence="3" key="1">
    <citation type="submission" date="2020-12" db="EMBL/GenBank/DDBJ databases">
        <title>Metabolic potential, ecology and presence of endohyphal bacteria is reflected in genomic diversity of Mucoromycotina.</title>
        <authorList>
            <person name="Muszewska A."/>
            <person name="Okrasinska A."/>
            <person name="Steczkiewicz K."/>
            <person name="Drgas O."/>
            <person name="Orlowska M."/>
            <person name="Perlinska-Lenart U."/>
            <person name="Aleksandrzak-Piekarczyk T."/>
            <person name="Szatraj K."/>
            <person name="Zielenkiewicz U."/>
            <person name="Pilsyk S."/>
            <person name="Malc E."/>
            <person name="Mieczkowski P."/>
            <person name="Kruszewska J.S."/>
            <person name="Biernat P."/>
            <person name="Pawlowska J."/>
        </authorList>
    </citation>
    <scope>NUCLEOTIDE SEQUENCE</scope>
    <source>
        <strain evidence="3">WA0000067209</strain>
    </source>
</reference>
<keyword evidence="2" id="KW-1133">Transmembrane helix</keyword>
<evidence type="ECO:0000313" key="4">
    <source>
        <dbReference type="Proteomes" id="UP000654370"/>
    </source>
</evidence>
<accession>A0A8H7PYE4</accession>
<feature type="transmembrane region" description="Helical" evidence="2">
    <location>
        <begin position="128"/>
        <end position="149"/>
    </location>
</feature>